<protein>
    <submittedName>
        <fullName evidence="2">Uncharacterized protein</fullName>
    </submittedName>
</protein>
<dbReference type="VEuPathDB" id="TriTrypDB:TvY486_1103860"/>
<sequence>MDCAGMGVIVSCSPLSSYAMLIVRVSHGFPLVASRQPRRELNTGQCSHAYAHFPRALLLRIKIYFAHIFNCSYIFHIFLHLNLFVYFCIQFIFPVVKENCGFGILPYVEEEKENTSLGFSLASYRSAAEHSTLRLFVLVAVGDYLVSLRGRPELAPGR</sequence>
<dbReference type="EMBL" id="HE573027">
    <property type="protein sequence ID" value="CCC52902.1"/>
    <property type="molecule type" value="Genomic_DNA"/>
</dbReference>
<accession>G0UAR6</accession>
<organism evidence="2">
    <name type="scientific">Trypanosoma vivax (strain Y486)</name>
    <dbReference type="NCBI Taxonomy" id="1055687"/>
    <lineage>
        <taxon>Eukaryota</taxon>
        <taxon>Discoba</taxon>
        <taxon>Euglenozoa</taxon>
        <taxon>Kinetoplastea</taxon>
        <taxon>Metakinetoplastina</taxon>
        <taxon>Trypanosomatida</taxon>
        <taxon>Trypanosomatidae</taxon>
        <taxon>Trypanosoma</taxon>
        <taxon>Duttonella</taxon>
    </lineage>
</organism>
<gene>
    <name evidence="2" type="ORF">TVY486_1103860</name>
</gene>
<keyword evidence="1" id="KW-1133">Transmembrane helix</keyword>
<feature type="transmembrane region" description="Helical" evidence="1">
    <location>
        <begin position="63"/>
        <end position="87"/>
    </location>
</feature>
<evidence type="ECO:0000313" key="2">
    <source>
        <dbReference type="EMBL" id="CCC52902.1"/>
    </source>
</evidence>
<keyword evidence="1" id="KW-0812">Transmembrane</keyword>
<name>G0UAR6_TRYVY</name>
<dbReference type="AlphaFoldDB" id="G0UAR6"/>
<proteinExistence type="predicted"/>
<keyword evidence="1" id="KW-0472">Membrane</keyword>
<reference evidence="2" key="1">
    <citation type="journal article" date="2012" name="Proc. Natl. Acad. Sci. U.S.A.">
        <title>Antigenic diversity is generated by distinct evolutionary mechanisms in African trypanosome species.</title>
        <authorList>
            <person name="Jackson A.P."/>
            <person name="Berry A."/>
            <person name="Aslett M."/>
            <person name="Allison H.C."/>
            <person name="Burton P."/>
            <person name="Vavrova-Anderson J."/>
            <person name="Brown R."/>
            <person name="Browne H."/>
            <person name="Corton N."/>
            <person name="Hauser H."/>
            <person name="Gamble J."/>
            <person name="Gilderthorp R."/>
            <person name="Marcello L."/>
            <person name="McQuillan J."/>
            <person name="Otto T.D."/>
            <person name="Quail M.A."/>
            <person name="Sanders M.J."/>
            <person name="van Tonder A."/>
            <person name="Ginger M.L."/>
            <person name="Field M.C."/>
            <person name="Barry J.D."/>
            <person name="Hertz-Fowler C."/>
            <person name="Berriman M."/>
        </authorList>
    </citation>
    <scope>NUCLEOTIDE SEQUENCE</scope>
    <source>
        <strain evidence="2">Y486</strain>
    </source>
</reference>
<evidence type="ECO:0000256" key="1">
    <source>
        <dbReference type="SAM" id="Phobius"/>
    </source>
</evidence>